<evidence type="ECO:0000256" key="7">
    <source>
        <dbReference type="ARBA" id="ARBA00023155"/>
    </source>
</evidence>
<evidence type="ECO:0000256" key="5">
    <source>
        <dbReference type="ARBA" id="ARBA00023038"/>
    </source>
</evidence>
<dbReference type="SUPFAM" id="SSF57716">
    <property type="entry name" value="Glucocorticoid receptor-like (DNA-binding domain)"/>
    <property type="match status" value="2"/>
</dbReference>
<dbReference type="PROSITE" id="PS50023">
    <property type="entry name" value="LIM_DOMAIN_2"/>
    <property type="match status" value="1"/>
</dbReference>
<accession>A0A5S6R3P8</accession>
<evidence type="ECO:0000256" key="6">
    <source>
        <dbReference type="ARBA" id="ARBA00023125"/>
    </source>
</evidence>
<feature type="compositionally biased region" description="Polar residues" evidence="10">
    <location>
        <begin position="195"/>
        <end position="207"/>
    </location>
</feature>
<keyword evidence="4 9" id="KW-0862">Zinc</keyword>
<dbReference type="PANTHER" id="PTHR24208:SF127">
    <property type="entry name" value="LIM_HOMEOBOX PROTEIN AWH"/>
    <property type="match status" value="1"/>
</dbReference>
<name>A0A5S6R3P8_TRIMR</name>
<feature type="domain" description="LIM zinc-binding" evidence="11">
    <location>
        <begin position="24"/>
        <end position="85"/>
    </location>
</feature>
<evidence type="ECO:0000313" key="12">
    <source>
        <dbReference type="Proteomes" id="UP000046395"/>
    </source>
</evidence>
<evidence type="ECO:0000256" key="3">
    <source>
        <dbReference type="ARBA" id="ARBA00022737"/>
    </source>
</evidence>
<keyword evidence="12" id="KW-1185">Reference proteome</keyword>
<dbReference type="STRING" id="70415.A0A5S6R3P8"/>
<keyword evidence="6" id="KW-0238">DNA-binding</keyword>
<evidence type="ECO:0000313" key="13">
    <source>
        <dbReference type="WBParaSite" id="TMUE_3000014241.1"/>
    </source>
</evidence>
<evidence type="ECO:0000256" key="2">
    <source>
        <dbReference type="ARBA" id="ARBA00022723"/>
    </source>
</evidence>
<dbReference type="Gene3D" id="2.10.110.10">
    <property type="entry name" value="Cysteine Rich Protein"/>
    <property type="match status" value="2"/>
</dbReference>
<evidence type="ECO:0000256" key="1">
    <source>
        <dbReference type="ARBA" id="ARBA00004123"/>
    </source>
</evidence>
<dbReference type="AlphaFoldDB" id="A0A5S6R3P8"/>
<feature type="compositionally biased region" description="Low complexity" evidence="10">
    <location>
        <begin position="177"/>
        <end position="189"/>
    </location>
</feature>
<evidence type="ECO:0000259" key="11">
    <source>
        <dbReference type="PROSITE" id="PS50023"/>
    </source>
</evidence>
<organism evidence="12 13">
    <name type="scientific">Trichuris muris</name>
    <name type="common">Mouse whipworm</name>
    <dbReference type="NCBI Taxonomy" id="70415"/>
    <lineage>
        <taxon>Eukaryota</taxon>
        <taxon>Metazoa</taxon>
        <taxon>Ecdysozoa</taxon>
        <taxon>Nematoda</taxon>
        <taxon>Enoplea</taxon>
        <taxon>Dorylaimia</taxon>
        <taxon>Trichinellida</taxon>
        <taxon>Trichuridae</taxon>
        <taxon>Trichuris</taxon>
    </lineage>
</organism>
<dbReference type="GO" id="GO:0000981">
    <property type="term" value="F:DNA-binding transcription factor activity, RNA polymerase II-specific"/>
    <property type="evidence" value="ECO:0007669"/>
    <property type="project" value="TreeGrafter"/>
</dbReference>
<keyword evidence="5 9" id="KW-0440">LIM domain</keyword>
<evidence type="ECO:0000256" key="4">
    <source>
        <dbReference type="ARBA" id="ARBA00022833"/>
    </source>
</evidence>
<dbReference type="InterPro" id="IPR050453">
    <property type="entry name" value="LIM_Homeobox_TF"/>
</dbReference>
<dbReference type="Pfam" id="PF00412">
    <property type="entry name" value="LIM"/>
    <property type="match status" value="2"/>
</dbReference>
<keyword evidence="3" id="KW-0677">Repeat</keyword>
<dbReference type="WBParaSite" id="TMUE_3000014241.1">
    <property type="protein sequence ID" value="TMUE_3000014241.1"/>
    <property type="gene ID" value="WBGene00292218"/>
</dbReference>
<proteinExistence type="predicted"/>
<dbReference type="GO" id="GO:0000977">
    <property type="term" value="F:RNA polymerase II transcription regulatory region sequence-specific DNA binding"/>
    <property type="evidence" value="ECO:0007669"/>
    <property type="project" value="TreeGrafter"/>
</dbReference>
<dbReference type="SMART" id="SM00132">
    <property type="entry name" value="LIM"/>
    <property type="match status" value="2"/>
</dbReference>
<keyword evidence="2 9" id="KW-0479">Metal-binding</keyword>
<evidence type="ECO:0000256" key="10">
    <source>
        <dbReference type="SAM" id="MobiDB-lite"/>
    </source>
</evidence>
<dbReference type="Proteomes" id="UP000046395">
    <property type="component" value="Unassembled WGS sequence"/>
</dbReference>
<sequence>MCSQTSSARLHSPSVAAMKQLGGMVCVGCGDLIFDRYLLQVNQETWHAQCLRCSVCSLSLDQLPSCYFKEEKVFCKMCYQRQFGVKCDRCNQTIQSNHWVRRARQYVYHLACFACDTCQRHTTWNCWTETETKKTKRVRTTFTEEQLQILQANFQNSRARQKKCQGAKVKSTNPHNSSSRDSYDESSPSGPLSEPVTTMSVHSSSSPDEFADLHYVTDLPGSEATAIEQTGNRMNALFDHTGSMPPSTDSSPY</sequence>
<dbReference type="InterPro" id="IPR001781">
    <property type="entry name" value="Znf_LIM"/>
</dbReference>
<comment type="subcellular location">
    <subcellularLocation>
        <location evidence="1">Nucleus</location>
    </subcellularLocation>
</comment>
<feature type="region of interest" description="Disordered" evidence="10">
    <location>
        <begin position="158"/>
        <end position="207"/>
    </location>
</feature>
<keyword evidence="7" id="KW-0371">Homeobox</keyword>
<dbReference type="GO" id="GO:0046872">
    <property type="term" value="F:metal ion binding"/>
    <property type="evidence" value="ECO:0007669"/>
    <property type="project" value="UniProtKB-KW"/>
</dbReference>
<dbReference type="GO" id="GO:0005634">
    <property type="term" value="C:nucleus"/>
    <property type="evidence" value="ECO:0007669"/>
    <property type="project" value="UniProtKB-SubCell"/>
</dbReference>
<evidence type="ECO:0000256" key="8">
    <source>
        <dbReference type="ARBA" id="ARBA00023242"/>
    </source>
</evidence>
<dbReference type="PROSITE" id="PS00478">
    <property type="entry name" value="LIM_DOMAIN_1"/>
    <property type="match status" value="1"/>
</dbReference>
<protein>
    <submittedName>
        <fullName evidence="13">LIM zinc-binding domain-containing protein</fullName>
    </submittedName>
</protein>
<dbReference type="InterPro" id="IPR001356">
    <property type="entry name" value="HD"/>
</dbReference>
<evidence type="ECO:0000256" key="9">
    <source>
        <dbReference type="PROSITE-ProRule" id="PRU00125"/>
    </source>
</evidence>
<dbReference type="PANTHER" id="PTHR24208">
    <property type="entry name" value="LIM/HOMEOBOX PROTEIN LHX"/>
    <property type="match status" value="1"/>
</dbReference>
<dbReference type="CDD" id="cd00086">
    <property type="entry name" value="homeodomain"/>
    <property type="match status" value="1"/>
</dbReference>
<keyword evidence="8" id="KW-0539">Nucleus</keyword>
<dbReference type="GO" id="GO:0030182">
    <property type="term" value="P:neuron differentiation"/>
    <property type="evidence" value="ECO:0007669"/>
    <property type="project" value="TreeGrafter"/>
</dbReference>
<reference evidence="13" key="1">
    <citation type="submission" date="2019-12" db="UniProtKB">
        <authorList>
            <consortium name="WormBaseParasite"/>
        </authorList>
    </citation>
    <scope>IDENTIFICATION</scope>
</reference>